<reference evidence="2" key="1">
    <citation type="submission" date="2023-03" db="EMBL/GenBank/DDBJ databases">
        <title>Electrophorus voltai genome.</title>
        <authorList>
            <person name="Bian C."/>
        </authorList>
    </citation>
    <scope>NUCLEOTIDE SEQUENCE</scope>
    <source>
        <strain evidence="2">CB-2022</strain>
        <tissue evidence="2">Muscle</tissue>
    </source>
</reference>
<dbReference type="AlphaFoldDB" id="A0AAD8ZHB5"/>
<proteinExistence type="predicted"/>
<name>A0AAD8ZHB5_9TELE</name>
<feature type="region of interest" description="Disordered" evidence="1">
    <location>
        <begin position="1"/>
        <end position="27"/>
    </location>
</feature>
<organism evidence="2 3">
    <name type="scientific">Electrophorus voltai</name>
    <dbReference type="NCBI Taxonomy" id="2609070"/>
    <lineage>
        <taxon>Eukaryota</taxon>
        <taxon>Metazoa</taxon>
        <taxon>Chordata</taxon>
        <taxon>Craniata</taxon>
        <taxon>Vertebrata</taxon>
        <taxon>Euteleostomi</taxon>
        <taxon>Actinopterygii</taxon>
        <taxon>Neopterygii</taxon>
        <taxon>Teleostei</taxon>
        <taxon>Ostariophysi</taxon>
        <taxon>Gymnotiformes</taxon>
        <taxon>Gymnotoidei</taxon>
        <taxon>Gymnotidae</taxon>
        <taxon>Electrophorus</taxon>
    </lineage>
</organism>
<evidence type="ECO:0000313" key="2">
    <source>
        <dbReference type="EMBL" id="KAK1798071.1"/>
    </source>
</evidence>
<keyword evidence="3" id="KW-1185">Reference proteome</keyword>
<evidence type="ECO:0000313" key="3">
    <source>
        <dbReference type="Proteomes" id="UP001239994"/>
    </source>
</evidence>
<comment type="caution">
    <text evidence="2">The sequence shown here is derived from an EMBL/GenBank/DDBJ whole genome shotgun (WGS) entry which is preliminary data.</text>
</comment>
<protein>
    <submittedName>
        <fullName evidence="2">Uncharacterized protein</fullName>
    </submittedName>
</protein>
<dbReference type="EMBL" id="JAROKS010000012">
    <property type="protein sequence ID" value="KAK1798071.1"/>
    <property type="molecule type" value="Genomic_DNA"/>
</dbReference>
<accession>A0AAD8ZHB5</accession>
<feature type="compositionally biased region" description="Low complexity" evidence="1">
    <location>
        <begin position="9"/>
        <end position="23"/>
    </location>
</feature>
<sequence>MQAQPCENAHAGTAGSPGASGPHLTGPAYKDFTTATMHQFITISNANLIAQPTAPLIGPVAHGLSVNHPWPQLLNGEGGVGGGHGAGVRGMALTGPFWGAEVGLRVHGGLCEGVRSSSDGVSQGQLRRYQDFQLNEMWVIKVSKSLFDWAE</sequence>
<evidence type="ECO:0000256" key="1">
    <source>
        <dbReference type="SAM" id="MobiDB-lite"/>
    </source>
</evidence>
<gene>
    <name evidence="2" type="ORF">P4O66_000568</name>
</gene>
<dbReference type="Proteomes" id="UP001239994">
    <property type="component" value="Unassembled WGS sequence"/>
</dbReference>